<evidence type="ECO:0000256" key="5">
    <source>
        <dbReference type="ARBA" id="ARBA00022723"/>
    </source>
</evidence>
<dbReference type="PANTHER" id="PTHR43409:SF7">
    <property type="entry name" value="BLL1977 PROTEIN"/>
    <property type="match status" value="1"/>
</dbReference>
<dbReference type="EMBL" id="JADBGG010000026">
    <property type="protein sequence ID" value="MBE1426398.1"/>
    <property type="molecule type" value="Genomic_DNA"/>
</dbReference>
<dbReference type="InterPro" id="IPR006158">
    <property type="entry name" value="Cobalamin-bd"/>
</dbReference>
<dbReference type="RefSeq" id="WP_192624398.1">
    <property type="nucleotide sequence ID" value="NZ_JADBGG010000026.1"/>
</dbReference>
<sequence>MDYDVILVYPPIMKNFRATDPPFGVMYLGRILKDAGLRVRLLDLNVHRPPQEEVEDFFRKNTAKIVGFSGMTTVYYYIKWLCDVVRRHQPEARLIGGGSFATPCPDVVLKYLPLDVVMVGEGEVSIVELCNALISGGSLEGIPNVAWMKGDEFVQGPARRMENLDDVPFPGYDLVDMDYYVNATAKRPSLLSYCDQRGIPHSDVSNYFIMFSRRGCPFKCSFCYRNYGNKVTVHSVDYVVEHIKYVRKRFNVNNIAFYDETFNANRKWLFDFCRTARKELPDTYFWVGGARADLLDREVIEEMNNSNFYEISIGVESFDDRILEEMGKGVTSEQLFNALSLLKEYGMAPSYMGLLYGFPGDDAKSLRKTIEAAKRLGIPGYFQYPLPFPGTRLYKSLRAKGMLQDEEGFMLQLRDAMTQSLWVNLSRFPDEDLRAMVEKANEEVQNVGR</sequence>
<dbReference type="Proteomes" id="UP000639010">
    <property type="component" value="Unassembled WGS sequence"/>
</dbReference>
<evidence type="ECO:0000256" key="3">
    <source>
        <dbReference type="ARBA" id="ARBA00022679"/>
    </source>
</evidence>
<gene>
    <name evidence="10" type="ORF">H4684_003063</name>
</gene>
<keyword evidence="6" id="KW-0408">Iron</keyword>
<dbReference type="SMART" id="SM00729">
    <property type="entry name" value="Elp3"/>
    <property type="match status" value="1"/>
</dbReference>
<dbReference type="PROSITE" id="PS51918">
    <property type="entry name" value="RADICAL_SAM"/>
    <property type="match status" value="1"/>
</dbReference>
<dbReference type="CDD" id="cd01335">
    <property type="entry name" value="Radical_SAM"/>
    <property type="match status" value="1"/>
</dbReference>
<dbReference type="CDD" id="cd02068">
    <property type="entry name" value="radical_SAM_B12_BD"/>
    <property type="match status" value="1"/>
</dbReference>
<dbReference type="InterPro" id="IPR023404">
    <property type="entry name" value="rSAM_horseshoe"/>
</dbReference>
<dbReference type="Gene3D" id="3.80.30.20">
    <property type="entry name" value="tm_1862 like domain"/>
    <property type="match status" value="1"/>
</dbReference>
<keyword evidence="11" id="KW-1185">Reference proteome</keyword>
<evidence type="ECO:0000256" key="7">
    <source>
        <dbReference type="ARBA" id="ARBA00023014"/>
    </source>
</evidence>
<proteinExistence type="predicted"/>
<dbReference type="PROSITE" id="PS51332">
    <property type="entry name" value="B12_BINDING"/>
    <property type="match status" value="1"/>
</dbReference>
<dbReference type="InterPro" id="IPR058240">
    <property type="entry name" value="rSAM_sf"/>
</dbReference>
<evidence type="ECO:0000256" key="2">
    <source>
        <dbReference type="ARBA" id="ARBA00022603"/>
    </source>
</evidence>
<dbReference type="InterPro" id="IPR006638">
    <property type="entry name" value="Elp3/MiaA/NifB-like_rSAM"/>
</dbReference>
<evidence type="ECO:0000256" key="1">
    <source>
        <dbReference type="ARBA" id="ARBA00001966"/>
    </source>
</evidence>
<reference evidence="10 11" key="1">
    <citation type="submission" date="2020-10" db="EMBL/GenBank/DDBJ databases">
        <title>Genomic Encyclopedia of Type Strains, Phase IV (KMG-IV): sequencing the most valuable type-strain genomes for metagenomic binning, comparative biology and taxonomic classification.</title>
        <authorList>
            <person name="Goeker M."/>
        </authorList>
    </citation>
    <scope>NUCLEOTIDE SEQUENCE [LARGE SCALE GENOMIC DNA]</scope>
    <source>
        <strain evidence="10 11">DSM 4194</strain>
    </source>
</reference>
<keyword evidence="3" id="KW-0808">Transferase</keyword>
<dbReference type="InterPro" id="IPR036724">
    <property type="entry name" value="Cobalamin-bd_sf"/>
</dbReference>
<dbReference type="SFLD" id="SFLDG01123">
    <property type="entry name" value="methyltransferase_(Class_B)"/>
    <property type="match status" value="1"/>
</dbReference>
<comment type="cofactor">
    <cofactor evidence="1">
        <name>[4Fe-4S] cluster</name>
        <dbReference type="ChEBI" id="CHEBI:49883"/>
    </cofactor>
</comment>
<keyword evidence="5" id="KW-0479">Metal-binding</keyword>
<dbReference type="PANTHER" id="PTHR43409">
    <property type="entry name" value="ANAEROBIC MAGNESIUM-PROTOPORPHYRIN IX MONOMETHYL ESTER CYCLASE-RELATED"/>
    <property type="match status" value="1"/>
</dbReference>
<organism evidence="10 11">
    <name type="scientific">Desulfomicrobium macestii</name>
    <dbReference type="NCBI Taxonomy" id="90731"/>
    <lineage>
        <taxon>Bacteria</taxon>
        <taxon>Pseudomonadati</taxon>
        <taxon>Thermodesulfobacteriota</taxon>
        <taxon>Desulfovibrionia</taxon>
        <taxon>Desulfovibrionales</taxon>
        <taxon>Desulfomicrobiaceae</taxon>
        <taxon>Desulfomicrobium</taxon>
    </lineage>
</organism>
<dbReference type="Gene3D" id="3.40.50.280">
    <property type="entry name" value="Cobalamin-binding domain"/>
    <property type="match status" value="1"/>
</dbReference>
<dbReference type="InterPro" id="IPR007197">
    <property type="entry name" value="rSAM"/>
</dbReference>
<evidence type="ECO:0000256" key="4">
    <source>
        <dbReference type="ARBA" id="ARBA00022691"/>
    </source>
</evidence>
<comment type="caution">
    <text evidence="10">The sequence shown here is derived from an EMBL/GenBank/DDBJ whole genome shotgun (WGS) entry which is preliminary data.</text>
</comment>
<dbReference type="Pfam" id="PF02310">
    <property type="entry name" value="B12-binding"/>
    <property type="match status" value="1"/>
</dbReference>
<dbReference type="SFLD" id="SFLDS00029">
    <property type="entry name" value="Radical_SAM"/>
    <property type="match status" value="1"/>
</dbReference>
<evidence type="ECO:0000313" key="11">
    <source>
        <dbReference type="Proteomes" id="UP000639010"/>
    </source>
</evidence>
<dbReference type="SUPFAM" id="SSF52242">
    <property type="entry name" value="Cobalamin (vitamin B12)-binding domain"/>
    <property type="match status" value="1"/>
</dbReference>
<feature type="domain" description="B12-binding" evidence="8">
    <location>
        <begin position="8"/>
        <end position="140"/>
    </location>
</feature>
<protein>
    <submittedName>
        <fullName evidence="10">Radical SAM superfamily enzyme YgiQ (UPF0313 family)</fullName>
    </submittedName>
</protein>
<evidence type="ECO:0000256" key="6">
    <source>
        <dbReference type="ARBA" id="ARBA00023004"/>
    </source>
</evidence>
<keyword evidence="4" id="KW-0949">S-adenosyl-L-methionine</keyword>
<dbReference type="SFLD" id="SFLDG01082">
    <property type="entry name" value="B12-binding_domain_containing"/>
    <property type="match status" value="1"/>
</dbReference>
<evidence type="ECO:0000259" key="8">
    <source>
        <dbReference type="PROSITE" id="PS51332"/>
    </source>
</evidence>
<dbReference type="SUPFAM" id="SSF102114">
    <property type="entry name" value="Radical SAM enzymes"/>
    <property type="match status" value="1"/>
</dbReference>
<dbReference type="InterPro" id="IPR034466">
    <property type="entry name" value="Methyltransferase_Class_B"/>
</dbReference>
<feature type="domain" description="Radical SAM core" evidence="9">
    <location>
        <begin position="201"/>
        <end position="424"/>
    </location>
</feature>
<name>A0ABR9H6Q8_9BACT</name>
<evidence type="ECO:0000313" key="10">
    <source>
        <dbReference type="EMBL" id="MBE1426398.1"/>
    </source>
</evidence>
<accession>A0ABR9H6Q8</accession>
<keyword evidence="2" id="KW-0489">Methyltransferase</keyword>
<dbReference type="Pfam" id="PF04055">
    <property type="entry name" value="Radical_SAM"/>
    <property type="match status" value="1"/>
</dbReference>
<dbReference type="InterPro" id="IPR051198">
    <property type="entry name" value="BchE-like"/>
</dbReference>
<keyword evidence="7" id="KW-0411">Iron-sulfur</keyword>
<evidence type="ECO:0000259" key="9">
    <source>
        <dbReference type="PROSITE" id="PS51918"/>
    </source>
</evidence>